<evidence type="ECO:0000256" key="1">
    <source>
        <dbReference type="ARBA" id="ARBA00000085"/>
    </source>
</evidence>
<dbReference type="Proteomes" id="UP001300012">
    <property type="component" value="Unassembled WGS sequence"/>
</dbReference>
<dbReference type="InterPro" id="IPR036097">
    <property type="entry name" value="HisK_dim/P_sf"/>
</dbReference>
<dbReference type="CDD" id="cd00082">
    <property type="entry name" value="HisKA"/>
    <property type="match status" value="1"/>
</dbReference>
<keyword evidence="6 11" id="KW-0418">Kinase</keyword>
<dbReference type="SMART" id="SM00388">
    <property type="entry name" value="HisKA"/>
    <property type="match status" value="1"/>
</dbReference>
<keyword evidence="9" id="KW-0472">Membrane</keyword>
<keyword evidence="4" id="KW-0808">Transferase</keyword>
<proteinExistence type="predicted"/>
<reference evidence="11 12" key="1">
    <citation type="submission" date="2022-08" db="EMBL/GenBank/DDBJ databases">
        <title>Paenibacillus endoradicis sp. nov., Paenibacillus radicibacter sp. nov and Paenibacillus pararadicis sp. nov., three cold-adapted plant growth-promoting bacteria isolated from root of Larix gmelinii in Great Khingan.</title>
        <authorList>
            <person name="Xue H."/>
        </authorList>
    </citation>
    <scope>NUCLEOTIDE SEQUENCE [LARGE SCALE GENOMIC DNA]</scope>
    <source>
        <strain evidence="11 12">N5-1-1-5</strain>
    </source>
</reference>
<evidence type="ECO:0000256" key="8">
    <source>
        <dbReference type="ARBA" id="ARBA00023012"/>
    </source>
</evidence>
<gene>
    <name evidence="11" type="ORF">NV381_00900</name>
</gene>
<name>A0ABT1Y979_9BACL</name>
<evidence type="ECO:0000256" key="5">
    <source>
        <dbReference type="ARBA" id="ARBA00022741"/>
    </source>
</evidence>
<keyword evidence="3" id="KW-0597">Phosphoprotein</keyword>
<keyword evidence="12" id="KW-1185">Reference proteome</keyword>
<evidence type="ECO:0000256" key="3">
    <source>
        <dbReference type="ARBA" id="ARBA00022553"/>
    </source>
</evidence>
<feature type="transmembrane region" description="Helical" evidence="9">
    <location>
        <begin position="46"/>
        <end position="68"/>
    </location>
</feature>
<keyword evidence="9" id="KW-0812">Transmembrane</keyword>
<dbReference type="InterPro" id="IPR036890">
    <property type="entry name" value="HATPase_C_sf"/>
</dbReference>
<dbReference type="SMART" id="SM00387">
    <property type="entry name" value="HATPase_c"/>
    <property type="match status" value="1"/>
</dbReference>
<feature type="domain" description="Histidine kinase" evidence="10">
    <location>
        <begin position="133"/>
        <end position="348"/>
    </location>
</feature>
<keyword evidence="7" id="KW-0067">ATP-binding</keyword>
<evidence type="ECO:0000256" key="2">
    <source>
        <dbReference type="ARBA" id="ARBA00012438"/>
    </source>
</evidence>
<dbReference type="SUPFAM" id="SSF47384">
    <property type="entry name" value="Homodimeric domain of signal transducing histidine kinase"/>
    <property type="match status" value="1"/>
</dbReference>
<evidence type="ECO:0000256" key="9">
    <source>
        <dbReference type="SAM" id="Phobius"/>
    </source>
</evidence>
<evidence type="ECO:0000313" key="12">
    <source>
        <dbReference type="Proteomes" id="UP001300012"/>
    </source>
</evidence>
<dbReference type="Pfam" id="PF02518">
    <property type="entry name" value="HATPase_c"/>
    <property type="match status" value="1"/>
</dbReference>
<evidence type="ECO:0000256" key="4">
    <source>
        <dbReference type="ARBA" id="ARBA00022679"/>
    </source>
</evidence>
<dbReference type="SUPFAM" id="SSF55874">
    <property type="entry name" value="ATPase domain of HSP90 chaperone/DNA topoisomerase II/histidine kinase"/>
    <property type="match status" value="1"/>
</dbReference>
<dbReference type="PANTHER" id="PTHR43711:SF1">
    <property type="entry name" value="HISTIDINE KINASE 1"/>
    <property type="match status" value="1"/>
</dbReference>
<dbReference type="InterPro" id="IPR003594">
    <property type="entry name" value="HATPase_dom"/>
</dbReference>
<sequence length="351" mass="39434">MKSRIAKGVLGIFVALMGQVACCALAYVLTSWVYSYWNIQLPDLTIQLINVFLGSLFAAGIIMLIGFFSRPRQMNIFNAILDAMQQISKGNFNVSLEKKPGQQGHLDHFVDGINHMAQQLKHIEAMRQEFISNVSHEIQSPLTSINGFAQAMQNEQLSEDQRQHYLHIIETESKRLSKLSDNLLKLTSLESEHHPFEPKPYRLDVQLRNIILACEPLWQNKAIEMDISLIRVNVTADEELMSQVWINLIHNSIKFTPEGGTVFVSLEQLNNQAVVRISDTGIGIAAEDQTRIFERFFKADKSRNRASSGSGLGLSIVKNIIERHHGTIQVESKLGEGTSITVVVPEIKSIS</sequence>
<protein>
    <recommendedName>
        <fullName evidence="2">histidine kinase</fullName>
        <ecNumber evidence="2">2.7.13.3</ecNumber>
    </recommendedName>
</protein>
<dbReference type="PRINTS" id="PR00344">
    <property type="entry name" value="BCTRLSENSOR"/>
</dbReference>
<dbReference type="Gene3D" id="1.10.287.130">
    <property type="match status" value="1"/>
</dbReference>
<dbReference type="InterPro" id="IPR005467">
    <property type="entry name" value="His_kinase_dom"/>
</dbReference>
<keyword evidence="9" id="KW-1133">Transmembrane helix</keyword>
<organism evidence="11 12">
    <name type="scientific">Paenibacillus radicis</name>
    <name type="common">ex Xue et al. 2023</name>
    <dbReference type="NCBI Taxonomy" id="2972489"/>
    <lineage>
        <taxon>Bacteria</taxon>
        <taxon>Bacillati</taxon>
        <taxon>Bacillota</taxon>
        <taxon>Bacilli</taxon>
        <taxon>Bacillales</taxon>
        <taxon>Paenibacillaceae</taxon>
        <taxon>Paenibacillus</taxon>
    </lineage>
</organism>
<comment type="catalytic activity">
    <reaction evidence="1">
        <text>ATP + protein L-histidine = ADP + protein N-phospho-L-histidine.</text>
        <dbReference type="EC" id="2.7.13.3"/>
    </reaction>
</comment>
<dbReference type="InterPro" id="IPR003661">
    <property type="entry name" value="HisK_dim/P_dom"/>
</dbReference>
<accession>A0ABT1Y979</accession>
<comment type="caution">
    <text evidence="11">The sequence shown here is derived from an EMBL/GenBank/DDBJ whole genome shotgun (WGS) entry which is preliminary data.</text>
</comment>
<evidence type="ECO:0000256" key="6">
    <source>
        <dbReference type="ARBA" id="ARBA00022777"/>
    </source>
</evidence>
<dbReference type="EC" id="2.7.13.3" evidence="2"/>
<keyword evidence="5" id="KW-0547">Nucleotide-binding</keyword>
<feature type="transmembrane region" description="Helical" evidence="9">
    <location>
        <begin position="12"/>
        <end position="34"/>
    </location>
</feature>
<evidence type="ECO:0000259" key="10">
    <source>
        <dbReference type="PROSITE" id="PS50109"/>
    </source>
</evidence>
<dbReference type="InterPro" id="IPR004358">
    <property type="entry name" value="Sig_transdc_His_kin-like_C"/>
</dbReference>
<dbReference type="RefSeq" id="WP_258211365.1">
    <property type="nucleotide sequence ID" value="NZ_JANQBD010000001.1"/>
</dbReference>
<dbReference type="Gene3D" id="3.30.565.10">
    <property type="entry name" value="Histidine kinase-like ATPase, C-terminal domain"/>
    <property type="match status" value="1"/>
</dbReference>
<evidence type="ECO:0000313" key="11">
    <source>
        <dbReference type="EMBL" id="MCR8629747.1"/>
    </source>
</evidence>
<dbReference type="InterPro" id="IPR050736">
    <property type="entry name" value="Sensor_HK_Regulatory"/>
</dbReference>
<dbReference type="GO" id="GO:0016301">
    <property type="term" value="F:kinase activity"/>
    <property type="evidence" value="ECO:0007669"/>
    <property type="project" value="UniProtKB-KW"/>
</dbReference>
<keyword evidence="8" id="KW-0902">Two-component regulatory system</keyword>
<dbReference type="EMBL" id="JANQBD010000001">
    <property type="protein sequence ID" value="MCR8629747.1"/>
    <property type="molecule type" value="Genomic_DNA"/>
</dbReference>
<dbReference type="PANTHER" id="PTHR43711">
    <property type="entry name" value="TWO-COMPONENT HISTIDINE KINASE"/>
    <property type="match status" value="1"/>
</dbReference>
<evidence type="ECO:0000256" key="7">
    <source>
        <dbReference type="ARBA" id="ARBA00022840"/>
    </source>
</evidence>
<dbReference type="Pfam" id="PF00512">
    <property type="entry name" value="HisKA"/>
    <property type="match status" value="1"/>
</dbReference>
<dbReference type="PROSITE" id="PS50109">
    <property type="entry name" value="HIS_KIN"/>
    <property type="match status" value="1"/>
</dbReference>